<protein>
    <submittedName>
        <fullName evidence="1">Uncharacterized protein</fullName>
    </submittedName>
</protein>
<gene>
    <name evidence="1" type="ORF">FB192DRAFT_1063951</name>
</gene>
<reference evidence="1 2" key="1">
    <citation type="submission" date="2019-09" db="EMBL/GenBank/DDBJ databases">
        <authorList>
            <consortium name="DOE Joint Genome Institute"/>
            <person name="Mondo S.J."/>
            <person name="Navarro-Mendoza M.I."/>
            <person name="Perez-Arques C."/>
            <person name="Panchal S."/>
            <person name="Nicolas F.E."/>
            <person name="Ganguly P."/>
            <person name="Pangilinan J."/>
            <person name="Grigoriev I."/>
            <person name="Heitman J."/>
            <person name="Sanya K."/>
            <person name="Garre V."/>
        </authorList>
    </citation>
    <scope>NUCLEOTIDE SEQUENCE [LARGE SCALE GENOMIC DNA]</scope>
    <source>
        <strain evidence="1 2">MU402</strain>
    </source>
</reference>
<dbReference type="EMBL" id="JAAECE010000002">
    <property type="protein sequence ID" value="KAF1805604.1"/>
    <property type="molecule type" value="Genomic_DNA"/>
</dbReference>
<name>A0A8H4BNF8_MUCCL</name>
<comment type="caution">
    <text evidence="1">The sequence shown here is derived from an EMBL/GenBank/DDBJ whole genome shotgun (WGS) entry which is preliminary data.</text>
</comment>
<organism evidence="1 2">
    <name type="scientific">Mucor circinelloides f. lusitanicus</name>
    <name type="common">Mucor racemosus var. lusitanicus</name>
    <dbReference type="NCBI Taxonomy" id="29924"/>
    <lineage>
        <taxon>Eukaryota</taxon>
        <taxon>Fungi</taxon>
        <taxon>Fungi incertae sedis</taxon>
        <taxon>Mucoromycota</taxon>
        <taxon>Mucoromycotina</taxon>
        <taxon>Mucoromycetes</taxon>
        <taxon>Mucorales</taxon>
        <taxon>Mucorineae</taxon>
        <taxon>Mucoraceae</taxon>
        <taxon>Mucor</taxon>
    </lineage>
</organism>
<dbReference type="AlphaFoldDB" id="A0A8H4BNF8"/>
<proteinExistence type="predicted"/>
<accession>A0A8H4BNF8</accession>
<sequence>MVILMHYMLYWSESLGQLFILHVFCFGCLNMTSPASLRIPMHIRCVCVHVLESIQHTLARNSIRDCSFMMLIQRACK</sequence>
<dbReference type="Proteomes" id="UP000469890">
    <property type="component" value="Unassembled WGS sequence"/>
</dbReference>
<evidence type="ECO:0000313" key="1">
    <source>
        <dbReference type="EMBL" id="KAF1805604.1"/>
    </source>
</evidence>
<evidence type="ECO:0000313" key="2">
    <source>
        <dbReference type="Proteomes" id="UP000469890"/>
    </source>
</evidence>